<dbReference type="EC" id="3.2.2.6" evidence="1"/>
<reference evidence="8" key="1">
    <citation type="journal article" date="2022" name="Int. J. Mol. Sci.">
        <title>Draft Genome of Tanacetum Coccineum: Genomic Comparison of Closely Related Tanacetum-Family Plants.</title>
        <authorList>
            <person name="Yamashiro T."/>
            <person name="Shiraishi A."/>
            <person name="Nakayama K."/>
            <person name="Satake H."/>
        </authorList>
    </citation>
    <scope>NUCLEOTIDE SEQUENCE</scope>
</reference>
<keyword evidence="3" id="KW-0677">Repeat</keyword>
<dbReference type="PROSITE" id="PS50104">
    <property type="entry name" value="TIR"/>
    <property type="match status" value="1"/>
</dbReference>
<dbReference type="Gene3D" id="3.40.50.10140">
    <property type="entry name" value="Toll/interleukin-1 receptor homology (TIR) domain"/>
    <property type="match status" value="1"/>
</dbReference>
<dbReference type="Pfam" id="PF00931">
    <property type="entry name" value="NB-ARC"/>
    <property type="match status" value="1"/>
</dbReference>
<keyword evidence="5" id="KW-0520">NAD</keyword>
<dbReference type="PANTHER" id="PTHR11017:SF479">
    <property type="entry name" value="DISEASE RESISTANCE PROTEIN (TIR-NBS-LRR CLASS) FAMILY"/>
    <property type="match status" value="1"/>
</dbReference>
<dbReference type="Pfam" id="PF20160">
    <property type="entry name" value="C-JID"/>
    <property type="match status" value="1"/>
</dbReference>
<sequence>MCDWVLIGLRLIVGLDLQALLGLDLALSKVVEAISFTSKSKPLALPWGWTPRLDSRVRASLVLGFPSISPIIVVVRVRPLSGKGIYMFKDDEKLQRRKSISPELVKAIQESMVVVVVFSNNYTTSSWCLEELAKIIKCRDLIGQRVLPVFYDVDLSDRWREALEAAASLSRWDVQITSSGREAECIKQIVRNILSYTLSCLVENLIGMESRVEDVKSLFGKGSSRHVCTLGIWGIGGIGKTTIARAVYHQISYEFEGSSFVEDVRENSCNKVGIKSLQEKLLLEILMEEPYKVKDCDDGIHQIQRRLGRKKLSGITMLIEKSLLAISNGNFHMHDLIQELGRYIVCECYPYTIVWVPEEIKEVVMTSARLETVEAIVETKLDAFSGRPIPSCSEEVYATSCCIAMHFNMAKLVGLEMQYGKMKQLQIERKKCAAVNHRLSIDVPGSKMPNWFSNYRLGNTIAVNLPQSRNTNMIGLAICYHIHSNWGNIRASLRIKFRPIGEKFAIDKQKLSHAAKHGDSVMWIGYMPIDILKNLFHGIESEDLVISLESKLCVTECEKSFSMEDGPYQLSLLILKEMRPQDSSSRYLTTRSMSSA</sequence>
<keyword evidence="9" id="KW-1185">Reference proteome</keyword>
<evidence type="ECO:0000256" key="3">
    <source>
        <dbReference type="ARBA" id="ARBA00022737"/>
    </source>
</evidence>
<gene>
    <name evidence="8" type="ORF">Tco_0910606</name>
</gene>
<dbReference type="InterPro" id="IPR044974">
    <property type="entry name" value="Disease_R_plants"/>
</dbReference>
<evidence type="ECO:0000256" key="5">
    <source>
        <dbReference type="ARBA" id="ARBA00023027"/>
    </source>
</evidence>
<evidence type="ECO:0000256" key="6">
    <source>
        <dbReference type="ARBA" id="ARBA00047304"/>
    </source>
</evidence>
<evidence type="ECO:0000256" key="1">
    <source>
        <dbReference type="ARBA" id="ARBA00011982"/>
    </source>
</evidence>
<dbReference type="EMBL" id="BQNB010014616">
    <property type="protein sequence ID" value="GJT30331.1"/>
    <property type="molecule type" value="Genomic_DNA"/>
</dbReference>
<dbReference type="Gene3D" id="3.40.50.300">
    <property type="entry name" value="P-loop containing nucleotide triphosphate hydrolases"/>
    <property type="match status" value="1"/>
</dbReference>
<dbReference type="SMART" id="SM00255">
    <property type="entry name" value="TIR"/>
    <property type="match status" value="1"/>
</dbReference>
<comment type="catalytic activity">
    <reaction evidence="6">
        <text>NAD(+) + H2O = ADP-D-ribose + nicotinamide + H(+)</text>
        <dbReference type="Rhea" id="RHEA:16301"/>
        <dbReference type="ChEBI" id="CHEBI:15377"/>
        <dbReference type="ChEBI" id="CHEBI:15378"/>
        <dbReference type="ChEBI" id="CHEBI:17154"/>
        <dbReference type="ChEBI" id="CHEBI:57540"/>
        <dbReference type="ChEBI" id="CHEBI:57967"/>
        <dbReference type="EC" id="3.2.2.6"/>
    </reaction>
    <physiologicalReaction direction="left-to-right" evidence="6">
        <dbReference type="Rhea" id="RHEA:16302"/>
    </physiologicalReaction>
</comment>
<dbReference type="Pfam" id="PF01582">
    <property type="entry name" value="TIR"/>
    <property type="match status" value="1"/>
</dbReference>
<dbReference type="SUPFAM" id="SSF52540">
    <property type="entry name" value="P-loop containing nucleoside triphosphate hydrolases"/>
    <property type="match status" value="1"/>
</dbReference>
<evidence type="ECO:0000313" key="8">
    <source>
        <dbReference type="EMBL" id="GJT30331.1"/>
    </source>
</evidence>
<dbReference type="InterPro" id="IPR035897">
    <property type="entry name" value="Toll_tir_struct_dom_sf"/>
</dbReference>
<protein>
    <recommendedName>
        <fullName evidence="1">ADP-ribosyl cyclase/cyclic ADP-ribose hydrolase</fullName>
        <ecNumber evidence="1">3.2.2.6</ecNumber>
    </recommendedName>
</protein>
<dbReference type="Proteomes" id="UP001151760">
    <property type="component" value="Unassembled WGS sequence"/>
</dbReference>
<dbReference type="InterPro" id="IPR002182">
    <property type="entry name" value="NB-ARC"/>
</dbReference>
<name>A0ABQ5CWL0_9ASTR</name>
<dbReference type="SUPFAM" id="SSF52200">
    <property type="entry name" value="Toll/Interleukin receptor TIR domain"/>
    <property type="match status" value="1"/>
</dbReference>
<dbReference type="InterPro" id="IPR027417">
    <property type="entry name" value="P-loop_NTPase"/>
</dbReference>
<evidence type="ECO:0000313" key="9">
    <source>
        <dbReference type="Proteomes" id="UP001151760"/>
    </source>
</evidence>
<proteinExistence type="predicted"/>
<evidence type="ECO:0000256" key="2">
    <source>
        <dbReference type="ARBA" id="ARBA00022614"/>
    </source>
</evidence>
<keyword evidence="4" id="KW-0378">Hydrolase</keyword>
<dbReference type="Pfam" id="PF23282">
    <property type="entry name" value="WHD_ROQ1"/>
    <property type="match status" value="1"/>
</dbReference>
<evidence type="ECO:0000256" key="4">
    <source>
        <dbReference type="ARBA" id="ARBA00022801"/>
    </source>
</evidence>
<evidence type="ECO:0000259" key="7">
    <source>
        <dbReference type="PROSITE" id="PS50104"/>
    </source>
</evidence>
<comment type="caution">
    <text evidence="8">The sequence shown here is derived from an EMBL/GenBank/DDBJ whole genome shotgun (WGS) entry which is preliminary data.</text>
</comment>
<accession>A0ABQ5CWL0</accession>
<organism evidence="8 9">
    <name type="scientific">Tanacetum coccineum</name>
    <dbReference type="NCBI Taxonomy" id="301880"/>
    <lineage>
        <taxon>Eukaryota</taxon>
        <taxon>Viridiplantae</taxon>
        <taxon>Streptophyta</taxon>
        <taxon>Embryophyta</taxon>
        <taxon>Tracheophyta</taxon>
        <taxon>Spermatophyta</taxon>
        <taxon>Magnoliopsida</taxon>
        <taxon>eudicotyledons</taxon>
        <taxon>Gunneridae</taxon>
        <taxon>Pentapetalae</taxon>
        <taxon>asterids</taxon>
        <taxon>campanulids</taxon>
        <taxon>Asterales</taxon>
        <taxon>Asteraceae</taxon>
        <taxon>Asteroideae</taxon>
        <taxon>Anthemideae</taxon>
        <taxon>Anthemidinae</taxon>
        <taxon>Tanacetum</taxon>
    </lineage>
</organism>
<dbReference type="InterPro" id="IPR058192">
    <property type="entry name" value="WHD_ROQ1-like"/>
</dbReference>
<dbReference type="InterPro" id="IPR000157">
    <property type="entry name" value="TIR_dom"/>
</dbReference>
<dbReference type="PANTHER" id="PTHR11017">
    <property type="entry name" value="LEUCINE-RICH REPEAT-CONTAINING PROTEIN"/>
    <property type="match status" value="1"/>
</dbReference>
<feature type="domain" description="TIR" evidence="7">
    <location>
        <begin position="60"/>
        <end position="198"/>
    </location>
</feature>
<reference evidence="8" key="2">
    <citation type="submission" date="2022-01" db="EMBL/GenBank/DDBJ databases">
        <authorList>
            <person name="Yamashiro T."/>
            <person name="Shiraishi A."/>
            <person name="Satake H."/>
            <person name="Nakayama K."/>
        </authorList>
    </citation>
    <scope>NUCLEOTIDE SEQUENCE</scope>
</reference>
<dbReference type="InterPro" id="IPR045344">
    <property type="entry name" value="C-JID"/>
</dbReference>
<keyword evidence="2" id="KW-0433">Leucine-rich repeat</keyword>